<dbReference type="InterPro" id="IPR014352">
    <property type="entry name" value="FERM/acyl-CoA-bd_prot_sf"/>
</dbReference>
<dbReference type="InterPro" id="IPR019749">
    <property type="entry name" value="Band_41_domain"/>
</dbReference>
<feature type="region of interest" description="Disordered" evidence="4">
    <location>
        <begin position="300"/>
        <end position="330"/>
    </location>
</feature>
<feature type="compositionally biased region" description="Polar residues" evidence="4">
    <location>
        <begin position="1514"/>
        <end position="1525"/>
    </location>
</feature>
<dbReference type="InterPro" id="IPR011993">
    <property type="entry name" value="PH-like_dom_sf"/>
</dbReference>
<feature type="region of interest" description="Disordered" evidence="4">
    <location>
        <begin position="488"/>
        <end position="527"/>
    </location>
</feature>
<dbReference type="GO" id="GO:0009887">
    <property type="term" value="P:animal organ morphogenesis"/>
    <property type="evidence" value="ECO:0007669"/>
    <property type="project" value="UniProtKB-ARBA"/>
</dbReference>
<dbReference type="GO" id="GO:0071944">
    <property type="term" value="C:cell periphery"/>
    <property type="evidence" value="ECO:0007669"/>
    <property type="project" value="UniProtKB-ARBA"/>
</dbReference>
<feature type="compositionally biased region" description="Polar residues" evidence="4">
    <location>
        <begin position="391"/>
        <end position="401"/>
    </location>
</feature>
<keyword evidence="1" id="KW-0677">Repeat</keyword>
<organism evidence="8">
    <name type="scientific">Notodromas monacha</name>
    <dbReference type="NCBI Taxonomy" id="399045"/>
    <lineage>
        <taxon>Eukaryota</taxon>
        <taxon>Metazoa</taxon>
        <taxon>Ecdysozoa</taxon>
        <taxon>Arthropoda</taxon>
        <taxon>Crustacea</taxon>
        <taxon>Oligostraca</taxon>
        <taxon>Ostracoda</taxon>
        <taxon>Podocopa</taxon>
        <taxon>Podocopida</taxon>
        <taxon>Cypridocopina</taxon>
        <taxon>Cypridoidea</taxon>
        <taxon>Cyprididae</taxon>
        <taxon>Notodromas</taxon>
    </lineage>
</organism>
<dbReference type="InterPro" id="IPR038185">
    <property type="entry name" value="MyTH4_dom_sf"/>
</dbReference>
<feature type="compositionally biased region" description="Acidic residues" evidence="4">
    <location>
        <begin position="670"/>
        <end position="684"/>
    </location>
</feature>
<evidence type="ECO:0000313" key="9">
    <source>
        <dbReference type="Proteomes" id="UP000678499"/>
    </source>
</evidence>
<evidence type="ECO:0000259" key="6">
    <source>
        <dbReference type="PROSITE" id="PS50057"/>
    </source>
</evidence>
<keyword evidence="9" id="KW-1185">Reference proteome</keyword>
<evidence type="ECO:0000256" key="1">
    <source>
        <dbReference type="ARBA" id="ARBA00022737"/>
    </source>
</evidence>
<feature type="compositionally biased region" description="Gly residues" evidence="4">
    <location>
        <begin position="703"/>
        <end position="713"/>
    </location>
</feature>
<keyword evidence="2 3" id="KW-0175">Coiled coil</keyword>
<proteinExistence type="predicted"/>
<evidence type="ECO:0000256" key="2">
    <source>
        <dbReference type="ARBA" id="ARBA00023054"/>
    </source>
</evidence>
<feature type="region of interest" description="Disordered" evidence="4">
    <location>
        <begin position="889"/>
        <end position="919"/>
    </location>
</feature>
<evidence type="ECO:0000259" key="5">
    <source>
        <dbReference type="PROSITE" id="PS50003"/>
    </source>
</evidence>
<sequence>MTSKEMRFIEKIVVDRVYLRAARSPPRDCRYFTALDARPDPKSGPGPLDSHCTPCRVRAMKAAAGEEARKRKMLPSADIRSLLTKVREMEHRLGPPSSGSTFGRHSWMAGERTDARIVSNHGYEPTAGKLESCAPLSREPDVDKDKIISKLQSQVEEQVREMEHRLGPPSSGSTFGRHSWMAGERTDARIVRLVPMLGCRPFDLRTRGESGSDNSVDQLMLPTVETLKQTSSHQCPQRLLRLQDAKQVEAKAARIKEWVTNKLKDLEEQNAQLRLQNEKCNEQLSMLRGKLCNFSTMQSQASQGIRERVSTEDSSRGSYEGSRPESDESGAVCVLSKHPQPEPKSTAGPVYAEVDYQKKSGAAGQRRAGPPKVLLERKKFTDGGTVKLNAQRGSSTGSSPSDDLADKSRGSSESFSLSNAGENKSGESKVDSNSLDIETPTSLSPRSPHYSAPNAVPYPSISSDTEDLVAQGLQQCEEALRSLSNGTLGESLYHVPPLDRDSIASTSAARKPPATPTPPVPKPRVRPADEWHDYAEIYTPSGEKVPPWMAKTNGDISGKPPTPPLHRCPSWESRIYRVATSNEGFTLTGDGTTPSPTPSRSPSVPVPPTLGVAAPISVRLSCDVPPTPSKTKPNLALGRRDDGYCPLQIPVFATVKGRASQIRTMPFSGDDSESDSSEDGDDDGSAYAGGSEKLGVPSLTGSAGSGSGSGSGSLTGSSFSPSKPPSSIQQRASPVSFSPSHAGTSRLNRRENSVESGLSDDYALPPDAYFDSGPLSVESARRNSAVEMTPRKTSQYAGIMEKAGPLTKLSGKLRTWNKRWFVLKKEGVLSYWKSQVSYEPPEDEAFRERNSDNVSVMLPQSDLNKKPQGVIVLDENCRTPLGHFNLREARIQDIDQTSDSSEENEGPEMDGDNGKLTISVSPPHQGTTYLLFPTKAEKDQWLYHMTVLSGTSGVAGTQFEQLVQKLMDVDGDLNDSLWRHPMLLYSKEPITSPLTTLSTEMLQNEAVKLFKSCQLFMSVPVDSAGIDYHVVLAQNALQLCLDYPELQNEFICGLAKQTARHHTPKFSATLATSQVNKTLSKFKNSRDSNASLSYATVDSKANPPSFVYIQGWQLFSLAVSLFLPKNSKLLWYLKSHLSRNAENKSEIGKYACYCQRALERTAANGPRESKPSRMETLSILLKNPYHHSLPHSIPVHLANGSYQVVGFDGSTTVEEFLIRLCAEIGIRDPIHSGFALYSDDPLEKDLQHHLLASAKICDLISRWETCLREKGSGKFETTRAIRLHLKHRLTWASETKTETERERLLICYQVNEQIKHGLFPVSKNLALELTALLAQMECGDCDGERNRGSGLAPNKVLEKFFPIRYREGLSVEQIKLLFEDVIKRWRGLRGHGSIECMRAYLNCVRKWPFFGHGIFLAEVKGYEQMALWIAVGETGIFLLDFVTLKLMVSYEFSNVVTFGGCEDDFMLVVESESFHQIAVDGSMQTRKLLFSMSKPKILELTLLIADYMNAGGHVSSSSNTGTLTRHGSGRMSRRSAVPPTPKHCSQISGVSIDHDAGMKAAANRI</sequence>
<dbReference type="OrthoDB" id="6285196at2759"/>
<feature type="coiled-coil region" evidence="3">
    <location>
        <begin position="256"/>
        <end position="290"/>
    </location>
</feature>
<dbReference type="InterPro" id="IPR019748">
    <property type="entry name" value="FERM_central"/>
</dbReference>
<dbReference type="PROSITE" id="PS50057">
    <property type="entry name" value="FERM_3"/>
    <property type="match status" value="1"/>
</dbReference>
<accession>A0A7R9BEZ0</accession>
<evidence type="ECO:0000256" key="3">
    <source>
        <dbReference type="SAM" id="Coils"/>
    </source>
</evidence>
<dbReference type="Pfam" id="PF00169">
    <property type="entry name" value="PH"/>
    <property type="match status" value="1"/>
</dbReference>
<feature type="domain" description="PH" evidence="5">
    <location>
        <begin position="799"/>
        <end position="950"/>
    </location>
</feature>
<dbReference type="EMBL" id="CAJPEX010000114">
    <property type="protein sequence ID" value="CAG0913431.1"/>
    <property type="molecule type" value="Genomic_DNA"/>
</dbReference>
<dbReference type="GO" id="GO:0005856">
    <property type="term" value="C:cytoskeleton"/>
    <property type="evidence" value="ECO:0007669"/>
    <property type="project" value="InterPro"/>
</dbReference>
<dbReference type="PANTHER" id="PTHR22903">
    <property type="entry name" value="PLEKHH PROTEIN"/>
    <property type="match status" value="1"/>
</dbReference>
<dbReference type="Pfam" id="PF00373">
    <property type="entry name" value="FERM_M"/>
    <property type="match status" value="1"/>
</dbReference>
<evidence type="ECO:0000256" key="4">
    <source>
        <dbReference type="SAM" id="MobiDB-lite"/>
    </source>
</evidence>
<feature type="compositionally biased region" description="Low complexity" evidence="4">
    <location>
        <begin position="714"/>
        <end position="727"/>
    </location>
</feature>
<dbReference type="InterPro" id="IPR035963">
    <property type="entry name" value="FERM_2"/>
</dbReference>
<dbReference type="Gene3D" id="2.30.29.30">
    <property type="entry name" value="Pleckstrin-homology domain (PH domain)/Phosphotyrosine-binding domain (PTB)"/>
    <property type="match status" value="2"/>
</dbReference>
<dbReference type="InterPro" id="IPR001849">
    <property type="entry name" value="PH_domain"/>
</dbReference>
<feature type="region of interest" description="Disordered" evidence="4">
    <location>
        <begin position="360"/>
        <end position="470"/>
    </location>
</feature>
<dbReference type="SMART" id="SM00233">
    <property type="entry name" value="PH"/>
    <property type="match status" value="1"/>
</dbReference>
<dbReference type="Proteomes" id="UP000678499">
    <property type="component" value="Unassembled WGS sequence"/>
</dbReference>
<feature type="region of interest" description="Disordered" evidence="4">
    <location>
        <begin position="584"/>
        <end position="611"/>
    </location>
</feature>
<feature type="compositionally biased region" description="Acidic residues" evidence="4">
    <location>
        <begin position="900"/>
        <end position="911"/>
    </location>
</feature>
<feature type="compositionally biased region" description="Polar residues" evidence="4">
    <location>
        <begin position="728"/>
        <end position="746"/>
    </location>
</feature>
<dbReference type="PROSITE" id="PS50003">
    <property type="entry name" value="PH_DOMAIN"/>
    <property type="match status" value="1"/>
</dbReference>
<feature type="domain" description="FERM" evidence="6">
    <location>
        <begin position="1191"/>
        <end position="1515"/>
    </location>
</feature>
<dbReference type="InterPro" id="IPR000299">
    <property type="entry name" value="FERM_domain"/>
</dbReference>
<protein>
    <submittedName>
        <fullName evidence="8">Uncharacterized protein</fullName>
    </submittedName>
</protein>
<name>A0A7R9BEZ0_9CRUS</name>
<evidence type="ECO:0000313" key="8">
    <source>
        <dbReference type="EMBL" id="CAD7273279.1"/>
    </source>
</evidence>
<dbReference type="SUPFAM" id="SSF47031">
    <property type="entry name" value="Second domain of FERM"/>
    <property type="match status" value="1"/>
</dbReference>
<feature type="compositionally biased region" description="Low complexity" evidence="4">
    <location>
        <begin position="685"/>
        <end position="702"/>
    </location>
</feature>
<feature type="region of interest" description="Disordered" evidence="4">
    <location>
        <begin position="664"/>
        <end position="765"/>
    </location>
</feature>
<dbReference type="CDD" id="cd14473">
    <property type="entry name" value="FERM_B-lobe"/>
    <property type="match status" value="1"/>
</dbReference>
<dbReference type="Pfam" id="PF21989">
    <property type="entry name" value="RA_2"/>
    <property type="match status" value="1"/>
</dbReference>
<reference evidence="8" key="1">
    <citation type="submission" date="2020-11" db="EMBL/GenBank/DDBJ databases">
        <authorList>
            <person name="Tran Van P."/>
        </authorList>
    </citation>
    <scope>NUCLEOTIDE SEQUENCE</scope>
</reference>
<feature type="compositionally biased region" description="Pro residues" evidence="4">
    <location>
        <begin position="595"/>
        <end position="608"/>
    </location>
</feature>
<dbReference type="EMBL" id="OA882151">
    <property type="protein sequence ID" value="CAD7273279.1"/>
    <property type="molecule type" value="Genomic_DNA"/>
</dbReference>
<feature type="domain" description="MyTH4" evidence="7">
    <location>
        <begin position="985"/>
        <end position="1180"/>
    </location>
</feature>
<dbReference type="GO" id="GO:0048731">
    <property type="term" value="P:system development"/>
    <property type="evidence" value="ECO:0007669"/>
    <property type="project" value="UniProtKB-ARBA"/>
</dbReference>
<feature type="compositionally biased region" description="Polar residues" evidence="4">
    <location>
        <begin position="431"/>
        <end position="445"/>
    </location>
</feature>
<dbReference type="SUPFAM" id="SSF50729">
    <property type="entry name" value="PH domain-like"/>
    <property type="match status" value="1"/>
</dbReference>
<feature type="compositionally biased region" description="Basic and acidic residues" evidence="4">
    <location>
        <begin position="305"/>
        <end position="315"/>
    </location>
</feature>
<evidence type="ECO:0000259" key="7">
    <source>
        <dbReference type="PROSITE" id="PS51016"/>
    </source>
</evidence>
<dbReference type="Gene3D" id="3.10.20.90">
    <property type="entry name" value="Phosphatidylinositol 3-kinase Catalytic Subunit, Chain A, domain 1"/>
    <property type="match status" value="1"/>
</dbReference>
<gene>
    <name evidence="8" type="ORF">NMOB1V02_LOCUS1176</name>
</gene>
<dbReference type="Gene3D" id="1.20.80.10">
    <property type="match status" value="2"/>
</dbReference>
<dbReference type="CDD" id="cd17094">
    <property type="entry name" value="FERM_F1_Max1_like"/>
    <property type="match status" value="1"/>
</dbReference>
<dbReference type="PROSITE" id="PS51016">
    <property type="entry name" value="MYTH4"/>
    <property type="match status" value="1"/>
</dbReference>
<dbReference type="Pfam" id="PF00784">
    <property type="entry name" value="MyTH4"/>
    <property type="match status" value="1"/>
</dbReference>
<feature type="compositionally biased region" description="Pro residues" evidence="4">
    <location>
        <begin position="513"/>
        <end position="522"/>
    </location>
</feature>
<feature type="region of interest" description="Disordered" evidence="4">
    <location>
        <begin position="1514"/>
        <end position="1548"/>
    </location>
</feature>
<dbReference type="PANTHER" id="PTHR22903:SF8">
    <property type="entry name" value="MAX-1A"/>
    <property type="match status" value="1"/>
</dbReference>
<dbReference type="SMART" id="SM00139">
    <property type="entry name" value="MyTH4"/>
    <property type="match status" value="1"/>
</dbReference>
<dbReference type="Gene3D" id="1.25.40.530">
    <property type="entry name" value="MyTH4 domain"/>
    <property type="match status" value="1"/>
</dbReference>
<dbReference type="InterPro" id="IPR000857">
    <property type="entry name" value="MyTH4_dom"/>
</dbReference>
<feature type="compositionally biased region" description="Polar residues" evidence="4">
    <location>
        <begin position="411"/>
        <end position="422"/>
    </location>
</feature>
<dbReference type="SMART" id="SM00295">
    <property type="entry name" value="B41"/>
    <property type="match status" value="1"/>
</dbReference>